<dbReference type="GeneID" id="75913803"/>
<keyword evidence="6" id="KW-0539">Nucleus</keyword>
<reference evidence="9" key="2">
    <citation type="journal article" date="2022" name="Proc. Natl. Acad. Sci. U.S.A.">
        <title>Diploid-dominant life cycles characterize the early evolution of Fungi.</title>
        <authorList>
            <person name="Amses K.R."/>
            <person name="Simmons D.R."/>
            <person name="Longcore J.E."/>
            <person name="Mondo S.J."/>
            <person name="Seto K."/>
            <person name="Jeronimo G.H."/>
            <person name="Bonds A.E."/>
            <person name="Quandt C.A."/>
            <person name="Davis W.J."/>
            <person name="Chang Y."/>
            <person name="Federici B.A."/>
            <person name="Kuo A."/>
            <person name="LaButti K."/>
            <person name="Pangilinan J."/>
            <person name="Andreopoulos W."/>
            <person name="Tritt A."/>
            <person name="Riley R."/>
            <person name="Hundley H."/>
            <person name="Johnson J."/>
            <person name="Lipzen A."/>
            <person name="Barry K."/>
            <person name="Lang B.F."/>
            <person name="Cuomo C.A."/>
            <person name="Buchler N.E."/>
            <person name="Grigoriev I.V."/>
            <person name="Spatafora J.W."/>
            <person name="Stajich J.E."/>
            <person name="James T.Y."/>
        </authorList>
    </citation>
    <scope>NUCLEOTIDE SEQUENCE</scope>
    <source>
        <strain evidence="9">AG</strain>
    </source>
</reference>
<evidence type="ECO:0000256" key="2">
    <source>
        <dbReference type="ARBA" id="ARBA00006562"/>
    </source>
</evidence>
<dbReference type="InterPro" id="IPR013961">
    <property type="entry name" value="RAI1"/>
</dbReference>
<comment type="cofactor">
    <cofactor evidence="1 6">
        <name>a divalent metal cation</name>
        <dbReference type="ChEBI" id="CHEBI:60240"/>
    </cofactor>
</comment>
<dbReference type="PANTHER" id="PTHR12395">
    <property type="entry name" value="DOM-3 RELATED"/>
    <property type="match status" value="1"/>
</dbReference>
<reference evidence="9" key="1">
    <citation type="submission" date="2021-06" db="EMBL/GenBank/DDBJ databases">
        <authorList>
            <consortium name="DOE Joint Genome Institute"/>
            <person name="Mondo S.J."/>
            <person name="Amses K.R."/>
            <person name="Simmons D.R."/>
            <person name="Longcore J.E."/>
            <person name="Seto K."/>
            <person name="Alves G.H."/>
            <person name="Bonds A.E."/>
            <person name="Quandt C.A."/>
            <person name="Davis W.J."/>
            <person name="Chang Y."/>
            <person name="Letcher P.M."/>
            <person name="Powell M.J."/>
            <person name="Kuo A."/>
            <person name="Labutti K."/>
            <person name="Pangilinan J."/>
            <person name="Andreopoulos W."/>
            <person name="Tritt A."/>
            <person name="Riley R."/>
            <person name="Hundley H."/>
            <person name="Johnson J."/>
            <person name="Lipzen A."/>
            <person name="Barry K."/>
            <person name="Berbee M.L."/>
            <person name="Buchler N.E."/>
            <person name="Grigoriev I.V."/>
            <person name="Spatafora J.W."/>
            <person name="Stajich J.E."/>
            <person name="James T.Y."/>
        </authorList>
    </citation>
    <scope>NUCLEOTIDE SEQUENCE</scope>
    <source>
        <strain evidence="9">AG</strain>
    </source>
</reference>
<comment type="subcellular location">
    <subcellularLocation>
        <location evidence="6">Nucleus</location>
    </subcellularLocation>
</comment>
<gene>
    <name evidence="9" type="ORF">K450DRAFT_237648</name>
</gene>
<name>A0AAD5HFQ8_UMBRA</name>
<proteinExistence type="inferred from homology"/>
<feature type="region of interest" description="Disordered" evidence="7">
    <location>
        <begin position="1"/>
        <end position="20"/>
    </location>
</feature>
<sequence>MASPLGKRSQRDSDDSRKAPRLEELASFPIHPLSKYHGNCAVYKQPVELQSYSIDHERSVHFDDRQLKYYLPADLSDADLSVGYDEFIQRDPGLKEHIDTLLDALTIARSKNEDPNTITADIVTWRGIITKLLCVPYAKDPFELGATLFNNTIYLEEHETEYKRSQNQGQNDRQQLMGYWGYKFETLSTVSKFPPDMTEADKEEIKSRKGASANTNEQYCTVFKTKLGDNTLIMGAEVDCTSAPKQSDVNPLPNYLELKTSKLIESGRDKHIFERHKMLKFWAQSFLVGTPAVICGFRDNDGNVRKIQKLKTLEMPRMVRGQHGMWDARVCLNFADQFLSWLQNMITIDDPEHTYTITFEHPFQEIRIRSSGKQNVFLTKRYMEGQTSDQIGGPRVGE</sequence>
<evidence type="ECO:0000256" key="6">
    <source>
        <dbReference type="RuleBase" id="RU367113"/>
    </source>
</evidence>
<dbReference type="EMBL" id="MU620913">
    <property type="protein sequence ID" value="KAI8580263.1"/>
    <property type="molecule type" value="Genomic_DNA"/>
</dbReference>
<dbReference type="GO" id="GO:0004518">
    <property type="term" value="F:nuclease activity"/>
    <property type="evidence" value="ECO:0007669"/>
    <property type="project" value="UniProtKB-KW"/>
</dbReference>
<comment type="function">
    <text evidence="6">Decapping enzyme for NAD-capped RNAs: specifically hydrolyzes the nicotinamide adenine dinucleotide (NAD) cap from a subset of RNAs by removing the entire NAD moiety from the 5'-end of an NAD-capped RNA.</text>
</comment>
<dbReference type="GO" id="GO:0003723">
    <property type="term" value="F:RNA binding"/>
    <property type="evidence" value="ECO:0007669"/>
    <property type="project" value="UniProtKB-KW"/>
</dbReference>
<evidence type="ECO:0000256" key="3">
    <source>
        <dbReference type="ARBA" id="ARBA00044676"/>
    </source>
</evidence>
<evidence type="ECO:0000313" key="9">
    <source>
        <dbReference type="EMBL" id="KAI8580263.1"/>
    </source>
</evidence>
<keyword evidence="6" id="KW-0479">Metal-binding</keyword>
<comment type="catalytic activity">
    <reaction evidence="5">
        <text>a 5'-end NAD(+)-phospho-ribonucleoside in mRNA + H2O = a 5'-end phospho-ribonucleoside in mRNA + NAD(+) + H(+)</text>
        <dbReference type="Rhea" id="RHEA:60880"/>
        <dbReference type="Rhea" id="RHEA-COMP:15692"/>
        <dbReference type="Rhea" id="RHEA-COMP:15698"/>
        <dbReference type="ChEBI" id="CHEBI:15377"/>
        <dbReference type="ChEBI" id="CHEBI:15378"/>
        <dbReference type="ChEBI" id="CHEBI:57540"/>
        <dbReference type="ChEBI" id="CHEBI:138282"/>
        <dbReference type="ChEBI" id="CHEBI:144029"/>
    </reaction>
    <physiologicalReaction direction="left-to-right" evidence="5">
        <dbReference type="Rhea" id="RHEA:60881"/>
    </physiologicalReaction>
</comment>
<accession>A0AAD5HFQ8</accession>
<keyword evidence="6" id="KW-0540">Nuclease</keyword>
<evidence type="ECO:0000259" key="8">
    <source>
        <dbReference type="Pfam" id="PF08652"/>
    </source>
</evidence>
<protein>
    <recommendedName>
        <fullName evidence="6">Decapping nuclease</fullName>
        <ecNumber evidence="6">3.6.1.-</ecNumber>
    </recommendedName>
</protein>
<dbReference type="Pfam" id="PF08652">
    <property type="entry name" value="RAI1"/>
    <property type="match status" value="1"/>
</dbReference>
<dbReference type="Proteomes" id="UP001206595">
    <property type="component" value="Unassembled WGS sequence"/>
</dbReference>
<evidence type="ECO:0000313" key="10">
    <source>
        <dbReference type="Proteomes" id="UP001206595"/>
    </source>
</evidence>
<evidence type="ECO:0000256" key="4">
    <source>
        <dbReference type="ARBA" id="ARBA00044692"/>
    </source>
</evidence>
<feature type="domain" description="RAI1-like" evidence="8">
    <location>
        <begin position="44"/>
        <end position="382"/>
    </location>
</feature>
<dbReference type="AlphaFoldDB" id="A0AAD5HFQ8"/>
<keyword evidence="6" id="KW-0694">RNA-binding</keyword>
<keyword evidence="6" id="KW-0547">Nucleotide-binding</keyword>
<feature type="compositionally biased region" description="Basic and acidic residues" evidence="7">
    <location>
        <begin position="9"/>
        <end position="20"/>
    </location>
</feature>
<organism evidence="9 10">
    <name type="scientific">Umbelopsis ramanniana AG</name>
    <dbReference type="NCBI Taxonomy" id="1314678"/>
    <lineage>
        <taxon>Eukaryota</taxon>
        <taxon>Fungi</taxon>
        <taxon>Fungi incertae sedis</taxon>
        <taxon>Mucoromycota</taxon>
        <taxon>Mucoromycotina</taxon>
        <taxon>Umbelopsidomycetes</taxon>
        <taxon>Umbelopsidales</taxon>
        <taxon>Umbelopsidaceae</taxon>
        <taxon>Umbelopsis</taxon>
    </lineage>
</organism>
<dbReference type="InterPro" id="IPR039039">
    <property type="entry name" value="RAI1-like_fam"/>
</dbReference>
<dbReference type="GO" id="GO:0005829">
    <property type="term" value="C:cytosol"/>
    <property type="evidence" value="ECO:0007669"/>
    <property type="project" value="TreeGrafter"/>
</dbReference>
<dbReference type="GO" id="GO:0110155">
    <property type="term" value="P:NAD-cap decapping"/>
    <property type="evidence" value="ECO:0007669"/>
    <property type="project" value="TreeGrafter"/>
</dbReference>
<comment type="catalytic activity">
    <reaction evidence="4">
        <text>a 5'-end triphospho-ribonucleoside in mRNA + H2O = a 5'-end phospho-ribonucleoside in mRNA + diphosphate + H(+)</text>
        <dbReference type="Rhea" id="RHEA:78683"/>
        <dbReference type="Rhea" id="RHEA-COMP:15692"/>
        <dbReference type="Rhea" id="RHEA-COMP:17164"/>
        <dbReference type="ChEBI" id="CHEBI:15377"/>
        <dbReference type="ChEBI" id="CHEBI:15378"/>
        <dbReference type="ChEBI" id="CHEBI:33019"/>
        <dbReference type="ChEBI" id="CHEBI:138282"/>
        <dbReference type="ChEBI" id="CHEBI:167618"/>
    </reaction>
    <physiologicalReaction direction="left-to-right" evidence="4">
        <dbReference type="Rhea" id="RHEA:78684"/>
    </physiologicalReaction>
</comment>
<dbReference type="EC" id="3.6.1.-" evidence="6"/>
<dbReference type="GO" id="GO:0000166">
    <property type="term" value="F:nucleotide binding"/>
    <property type="evidence" value="ECO:0007669"/>
    <property type="project" value="UniProtKB-KW"/>
</dbReference>
<keyword evidence="6" id="KW-0378">Hydrolase</keyword>
<comment type="catalytic activity">
    <reaction evidence="3">
        <text>a 5'-end (N(7)-methyl 5'-triphosphoguanosine)-ribonucleoside-ribonucleotide in mRNA + H2O = a (N(7)-methyl 5'-triphosphoguanosine)-nucleoside + a 5'-end phospho-ribonucleoside in mRNA + H(+)</text>
        <dbReference type="Rhea" id="RHEA:66928"/>
        <dbReference type="Rhea" id="RHEA-COMP:15692"/>
        <dbReference type="Rhea" id="RHEA-COMP:17313"/>
        <dbReference type="ChEBI" id="CHEBI:15377"/>
        <dbReference type="ChEBI" id="CHEBI:15378"/>
        <dbReference type="ChEBI" id="CHEBI:138282"/>
        <dbReference type="ChEBI" id="CHEBI:172876"/>
        <dbReference type="ChEBI" id="CHEBI:172877"/>
    </reaction>
    <physiologicalReaction direction="left-to-right" evidence="3">
        <dbReference type="Rhea" id="RHEA:66929"/>
    </physiologicalReaction>
</comment>
<dbReference type="GO" id="GO:0000956">
    <property type="term" value="P:nuclear-transcribed mRNA catabolic process"/>
    <property type="evidence" value="ECO:0007669"/>
    <property type="project" value="TreeGrafter"/>
</dbReference>
<comment type="similarity">
    <text evidence="2 6">Belongs to the DXO/Dom3Z family.</text>
</comment>
<evidence type="ECO:0000256" key="7">
    <source>
        <dbReference type="SAM" id="MobiDB-lite"/>
    </source>
</evidence>
<dbReference type="GO" id="GO:0005634">
    <property type="term" value="C:nucleus"/>
    <property type="evidence" value="ECO:0007669"/>
    <property type="project" value="UniProtKB-SubCell"/>
</dbReference>
<keyword evidence="10" id="KW-1185">Reference proteome</keyword>
<comment type="caution">
    <text evidence="9">The sequence shown here is derived from an EMBL/GenBank/DDBJ whole genome shotgun (WGS) entry which is preliminary data.</text>
</comment>
<dbReference type="PANTHER" id="PTHR12395:SF9">
    <property type="entry name" value="DECAPPING AND EXORIBONUCLEASE PROTEIN"/>
    <property type="match status" value="1"/>
</dbReference>
<evidence type="ECO:0000256" key="1">
    <source>
        <dbReference type="ARBA" id="ARBA00001968"/>
    </source>
</evidence>
<evidence type="ECO:0000256" key="5">
    <source>
        <dbReference type="ARBA" id="ARBA00048124"/>
    </source>
</evidence>
<dbReference type="GO" id="GO:0034353">
    <property type="term" value="F:mRNA 5'-diphosphatase activity"/>
    <property type="evidence" value="ECO:0007669"/>
    <property type="project" value="TreeGrafter"/>
</dbReference>
<dbReference type="RefSeq" id="XP_051445267.1">
    <property type="nucleotide sequence ID" value="XM_051588458.1"/>
</dbReference>
<dbReference type="GO" id="GO:0046872">
    <property type="term" value="F:metal ion binding"/>
    <property type="evidence" value="ECO:0007669"/>
    <property type="project" value="UniProtKB-KW"/>
</dbReference>